<comment type="caution">
    <text evidence="1">The sequence shown here is derived from an EMBL/GenBank/DDBJ whole genome shotgun (WGS) entry which is preliminary data.</text>
</comment>
<proteinExistence type="predicted"/>
<protein>
    <recommendedName>
        <fullName evidence="3">Type II toxin-antitoxin system mRNA interferase toxin, RelE/StbE family</fullName>
    </recommendedName>
</protein>
<gene>
    <name evidence="1" type="ORF">FEV09_13265</name>
</gene>
<dbReference type="EMBL" id="VBTY01000106">
    <property type="protein sequence ID" value="MDG3495522.1"/>
    <property type="molecule type" value="Genomic_DNA"/>
</dbReference>
<dbReference type="AlphaFoldDB" id="A0A9X4RIR0"/>
<dbReference type="InterPro" id="IPR035093">
    <property type="entry name" value="RelE/ParE_toxin_dom_sf"/>
</dbReference>
<evidence type="ECO:0000313" key="2">
    <source>
        <dbReference type="Proteomes" id="UP001152872"/>
    </source>
</evidence>
<name>A0A9X4RIR0_9CYAN</name>
<organism evidence="1 2">
    <name type="scientific">Pseudanabaena catenata USMAC16</name>
    <dbReference type="NCBI Taxonomy" id="1855837"/>
    <lineage>
        <taxon>Bacteria</taxon>
        <taxon>Bacillati</taxon>
        <taxon>Cyanobacteriota</taxon>
        <taxon>Cyanophyceae</taxon>
        <taxon>Pseudanabaenales</taxon>
        <taxon>Pseudanabaenaceae</taxon>
        <taxon>Pseudanabaena</taxon>
    </lineage>
</organism>
<keyword evidence="2" id="KW-1185">Reference proteome</keyword>
<dbReference type="Gene3D" id="3.30.2310.20">
    <property type="entry name" value="RelE-like"/>
    <property type="match status" value="1"/>
</dbReference>
<dbReference type="Proteomes" id="UP001152872">
    <property type="component" value="Unassembled WGS sequence"/>
</dbReference>
<evidence type="ECO:0008006" key="3">
    <source>
        <dbReference type="Google" id="ProtNLM"/>
    </source>
</evidence>
<dbReference type="RefSeq" id="WP_009627649.1">
    <property type="nucleotide sequence ID" value="NZ_VBTY01000106.1"/>
</dbReference>
<sequence length="54" mass="6181">MSDRYTLQFARDAKKSLAELQPKQFKQIATKIFALLDNPQPQDCKALKGYPIIV</sequence>
<accession>A0A9X4RIR0</accession>
<evidence type="ECO:0000313" key="1">
    <source>
        <dbReference type="EMBL" id="MDG3495522.1"/>
    </source>
</evidence>
<reference evidence="1" key="1">
    <citation type="submission" date="2019-05" db="EMBL/GenBank/DDBJ databases">
        <title>Whole genome sequencing of Pseudanabaena catenata USMAC16.</title>
        <authorList>
            <person name="Khan Z."/>
            <person name="Omar W.M."/>
            <person name="Convey P."/>
            <person name="Merican F."/>
            <person name="Najimudin N."/>
        </authorList>
    </citation>
    <scope>NUCLEOTIDE SEQUENCE</scope>
    <source>
        <strain evidence="1">USMAC16</strain>
    </source>
</reference>
<dbReference type="SUPFAM" id="SSF143011">
    <property type="entry name" value="RelE-like"/>
    <property type="match status" value="1"/>
</dbReference>